<dbReference type="GO" id="GO:0009535">
    <property type="term" value="C:chloroplast thylakoid membrane"/>
    <property type="evidence" value="ECO:0007669"/>
    <property type="project" value="TreeGrafter"/>
</dbReference>
<evidence type="ECO:0000256" key="4">
    <source>
        <dbReference type="ARBA" id="ARBA00022833"/>
    </source>
</evidence>
<dbReference type="EMBL" id="JAVXUO010001841">
    <property type="protein sequence ID" value="KAK2978713.1"/>
    <property type="molecule type" value="Genomic_DNA"/>
</dbReference>
<dbReference type="SUPFAM" id="SSF49493">
    <property type="entry name" value="HSP40/DnaJ peptide-binding domain"/>
    <property type="match status" value="2"/>
</dbReference>
<comment type="caution">
    <text evidence="9">The sequence shown here is derived from an EMBL/GenBank/DDBJ whole genome shotgun (WGS) entry which is preliminary data.</text>
</comment>
<dbReference type="Gene3D" id="1.10.287.110">
    <property type="entry name" value="DnaJ domain"/>
    <property type="match status" value="2"/>
</dbReference>
<feature type="domain" description="CR-type" evidence="8">
    <location>
        <begin position="368"/>
        <end position="450"/>
    </location>
</feature>
<dbReference type="HAMAP" id="MF_01152">
    <property type="entry name" value="DnaJ"/>
    <property type="match status" value="1"/>
</dbReference>
<dbReference type="InterPro" id="IPR036410">
    <property type="entry name" value="HSP_DnaJ_Cys-rich_dom_sf"/>
</dbReference>
<organism evidence="9 10">
    <name type="scientific">Escallonia rubra</name>
    <dbReference type="NCBI Taxonomy" id="112253"/>
    <lineage>
        <taxon>Eukaryota</taxon>
        <taxon>Viridiplantae</taxon>
        <taxon>Streptophyta</taxon>
        <taxon>Embryophyta</taxon>
        <taxon>Tracheophyta</taxon>
        <taxon>Spermatophyta</taxon>
        <taxon>Magnoliopsida</taxon>
        <taxon>eudicotyledons</taxon>
        <taxon>Gunneridae</taxon>
        <taxon>Pentapetalae</taxon>
        <taxon>asterids</taxon>
        <taxon>campanulids</taxon>
        <taxon>Escalloniales</taxon>
        <taxon>Escalloniaceae</taxon>
        <taxon>Escallonia</taxon>
    </lineage>
</organism>
<evidence type="ECO:0000259" key="7">
    <source>
        <dbReference type="PROSITE" id="PS50076"/>
    </source>
</evidence>
<dbReference type="PANTHER" id="PTHR43096:SF26">
    <property type="entry name" value="CR-TYPE DOMAIN-CONTAINING PROTEIN"/>
    <property type="match status" value="1"/>
</dbReference>
<keyword evidence="10" id="KW-1185">Reference proteome</keyword>
<keyword evidence="4 6" id="KW-0862">Zinc</keyword>
<accession>A0AA88R3W8</accession>
<evidence type="ECO:0000256" key="5">
    <source>
        <dbReference type="ARBA" id="ARBA00023186"/>
    </source>
</evidence>
<dbReference type="FunFam" id="2.10.230.10:FF:000002">
    <property type="entry name" value="Molecular chaperone DnaJ"/>
    <property type="match status" value="1"/>
</dbReference>
<dbReference type="CDD" id="cd10719">
    <property type="entry name" value="DnaJ_zf"/>
    <property type="match status" value="1"/>
</dbReference>
<keyword evidence="5" id="KW-0143">Chaperone</keyword>
<feature type="domain" description="J" evidence="7">
    <location>
        <begin position="79"/>
        <end position="233"/>
    </location>
</feature>
<dbReference type="GO" id="GO:0031072">
    <property type="term" value="F:heat shock protein binding"/>
    <property type="evidence" value="ECO:0007669"/>
    <property type="project" value="InterPro"/>
</dbReference>
<dbReference type="GO" id="GO:0042026">
    <property type="term" value="P:protein refolding"/>
    <property type="evidence" value="ECO:0007669"/>
    <property type="project" value="TreeGrafter"/>
</dbReference>
<dbReference type="SUPFAM" id="SSF46565">
    <property type="entry name" value="Chaperone J-domain"/>
    <property type="match status" value="2"/>
</dbReference>
<sequence length="740" mass="80912">MPFSLNHNGNCIKLDHPTIFPPLITSSCIKTLGFSNAAFPTLTLKSFFGNPYPPLLSPKNRRRGRSAVIARAGGVRGSDYYSVLNVGRNATLQEIKASYRKLARKVLSLIYICHTLLRIFSSRFLGFRQRLVLALLLSDYGTVGFEPPSMLDSPNVSFGNSTGFLPDHAISAPGDDHMLLAVSEQLITVCFCFKQYHPDMNKGPGAEEKFKEISAAYEVLSDDEKRSLYDRFGEAGLQGETAESGAGEVDPFEVFDAFFGKSNGLFGGRGEPRGFNFNLRSERKQDLDLRVDGSATSGGLGSLTHRNEENQDRMISGGGRNARGGDAGELNKLQQEDSVRQYPVTISNLEVQGFWHNLFLSFEESIFGGQQDIEVSCFETCDNCGGTGAKSSSCITLCTECGGRGGVLKTQKTPFGIMSQVSTCSKCGGEGKIITAHCRKCGGQGKVQSKRGIKVVIPPGVDDGATMVVRGEGNFDQKRCENRKQEFVNARHIVLLRGVSGDLYLVLHVDGKHGIWRDGLNLYSRVNIDYTEAILGTVIKVETALGSRDLQIPSGIQPGDTVKMSKMGVPDINKPFMRGDHYFIVNVRIPTAVRIGLLKAVSEEKQWILDAQYRIHAERTLVEKLASLRPSCKDHPLPPTGTRDSNFDKHNLNHASSNRDKDAASLWNSIKDLLRSGSALVTARLSDHYLCSSDLLLDSWICSFLLLFSSALSTIGDGACFLLPLPRLASTCGVRQGPLT</sequence>
<dbReference type="Pfam" id="PF00684">
    <property type="entry name" value="DnaJ_CXXCXGXG"/>
    <property type="match status" value="1"/>
</dbReference>
<protein>
    <recommendedName>
        <fullName evidence="11">Chaperone protein DnaJ</fullName>
    </recommendedName>
</protein>
<dbReference type="AlphaFoldDB" id="A0AA88R3W8"/>
<dbReference type="Pfam" id="PF01556">
    <property type="entry name" value="DnaJ_C"/>
    <property type="match status" value="1"/>
</dbReference>
<dbReference type="CDD" id="cd10747">
    <property type="entry name" value="DnaJ_C"/>
    <property type="match status" value="1"/>
</dbReference>
<evidence type="ECO:0000256" key="2">
    <source>
        <dbReference type="ARBA" id="ARBA00022737"/>
    </source>
</evidence>
<keyword evidence="1 6" id="KW-0479">Metal-binding</keyword>
<dbReference type="Gene3D" id="2.10.230.10">
    <property type="entry name" value="Heat shock protein DnaJ, cysteine-rich domain"/>
    <property type="match status" value="1"/>
</dbReference>
<evidence type="ECO:0000313" key="10">
    <source>
        <dbReference type="Proteomes" id="UP001187471"/>
    </source>
</evidence>
<dbReference type="InterPro" id="IPR036869">
    <property type="entry name" value="J_dom_sf"/>
</dbReference>
<dbReference type="Gene3D" id="2.60.260.20">
    <property type="entry name" value="Urease metallochaperone UreE, N-terminal domain"/>
    <property type="match status" value="2"/>
</dbReference>
<evidence type="ECO:0000256" key="6">
    <source>
        <dbReference type="PROSITE-ProRule" id="PRU00546"/>
    </source>
</evidence>
<evidence type="ECO:0000256" key="3">
    <source>
        <dbReference type="ARBA" id="ARBA00022771"/>
    </source>
</evidence>
<dbReference type="InterPro" id="IPR001623">
    <property type="entry name" value="DnaJ_domain"/>
</dbReference>
<dbReference type="PROSITE" id="PS00636">
    <property type="entry name" value="DNAJ_1"/>
    <property type="match status" value="1"/>
</dbReference>
<keyword evidence="2" id="KW-0677">Repeat</keyword>
<gene>
    <name evidence="9" type="ORF">RJ640_004236</name>
</gene>
<proteinExistence type="inferred from homology"/>
<dbReference type="CDD" id="cd06257">
    <property type="entry name" value="DnaJ"/>
    <property type="match status" value="1"/>
</dbReference>
<reference evidence="9" key="1">
    <citation type="submission" date="2022-12" db="EMBL/GenBank/DDBJ databases">
        <title>Draft genome assemblies for two species of Escallonia (Escalloniales).</title>
        <authorList>
            <person name="Chanderbali A."/>
            <person name="Dervinis C."/>
            <person name="Anghel I."/>
            <person name="Soltis D."/>
            <person name="Soltis P."/>
            <person name="Zapata F."/>
        </authorList>
    </citation>
    <scope>NUCLEOTIDE SEQUENCE</scope>
    <source>
        <strain evidence="9">UCBG92.1500</strain>
        <tissue evidence="9">Leaf</tissue>
    </source>
</reference>
<dbReference type="PROSITE" id="PS51188">
    <property type="entry name" value="ZF_CR"/>
    <property type="match status" value="1"/>
</dbReference>
<name>A0AA88R3W8_9ASTE</name>
<evidence type="ECO:0000256" key="1">
    <source>
        <dbReference type="ARBA" id="ARBA00022723"/>
    </source>
</evidence>
<dbReference type="SUPFAM" id="SSF57938">
    <property type="entry name" value="DnaJ/Hsp40 cysteine-rich domain"/>
    <property type="match status" value="1"/>
</dbReference>
<dbReference type="InterPro" id="IPR018253">
    <property type="entry name" value="DnaJ_domain_CS"/>
</dbReference>
<dbReference type="SMART" id="SM00271">
    <property type="entry name" value="DnaJ"/>
    <property type="match status" value="2"/>
</dbReference>
<dbReference type="PRINTS" id="PR00625">
    <property type="entry name" value="JDOMAIN"/>
</dbReference>
<feature type="zinc finger region" description="CR-type" evidence="6">
    <location>
        <begin position="368"/>
        <end position="450"/>
    </location>
</feature>
<dbReference type="Proteomes" id="UP001187471">
    <property type="component" value="Unassembled WGS sequence"/>
</dbReference>
<dbReference type="GO" id="GO:0005524">
    <property type="term" value="F:ATP binding"/>
    <property type="evidence" value="ECO:0007669"/>
    <property type="project" value="InterPro"/>
</dbReference>
<evidence type="ECO:0000259" key="8">
    <source>
        <dbReference type="PROSITE" id="PS51188"/>
    </source>
</evidence>
<dbReference type="InterPro" id="IPR001305">
    <property type="entry name" value="HSP_DnaJ_Cys-rich_dom"/>
</dbReference>
<dbReference type="PROSITE" id="PS50076">
    <property type="entry name" value="DNAJ_2"/>
    <property type="match status" value="1"/>
</dbReference>
<dbReference type="GO" id="GO:0008270">
    <property type="term" value="F:zinc ion binding"/>
    <property type="evidence" value="ECO:0007669"/>
    <property type="project" value="UniProtKB-KW"/>
</dbReference>
<evidence type="ECO:0008006" key="11">
    <source>
        <dbReference type="Google" id="ProtNLM"/>
    </source>
</evidence>
<keyword evidence="3 6" id="KW-0863">Zinc-finger</keyword>
<dbReference type="GO" id="GO:0009408">
    <property type="term" value="P:response to heat"/>
    <property type="evidence" value="ECO:0007669"/>
    <property type="project" value="InterPro"/>
</dbReference>
<dbReference type="InterPro" id="IPR008971">
    <property type="entry name" value="HSP40/DnaJ_pept-bd"/>
</dbReference>
<dbReference type="InterPro" id="IPR002939">
    <property type="entry name" value="DnaJ_C"/>
</dbReference>
<dbReference type="InterPro" id="IPR012724">
    <property type="entry name" value="DnaJ"/>
</dbReference>
<dbReference type="GO" id="GO:0051082">
    <property type="term" value="F:unfolded protein binding"/>
    <property type="evidence" value="ECO:0007669"/>
    <property type="project" value="InterPro"/>
</dbReference>
<dbReference type="Pfam" id="PF00226">
    <property type="entry name" value="DnaJ"/>
    <property type="match status" value="1"/>
</dbReference>
<dbReference type="PANTHER" id="PTHR43096">
    <property type="entry name" value="DNAJ HOMOLOG 1, MITOCHONDRIAL-RELATED"/>
    <property type="match status" value="1"/>
</dbReference>
<evidence type="ECO:0000313" key="9">
    <source>
        <dbReference type="EMBL" id="KAK2978713.1"/>
    </source>
</evidence>